<evidence type="ECO:0000259" key="2">
    <source>
        <dbReference type="Pfam" id="PF26309"/>
    </source>
</evidence>
<protein>
    <recommendedName>
        <fullName evidence="2">DUF8082 domain-containing protein</fullName>
    </recommendedName>
</protein>
<feature type="domain" description="DUF8082" evidence="2">
    <location>
        <begin position="173"/>
        <end position="240"/>
    </location>
</feature>
<sequence>MNATDDKSIIYKILKIAGVDACAISSLDGEVLQFEANDPEIQSEQISRVSREISKLFASYSISSIEISSLYLNFDDRNIIVNGFGSGFIFILSRRNSNVNLLKMETAYLESEFIKIVNQSITADNSKKASDIISDESGAGSFAQNEAVFNSILNDNGMAGDGINSGEIIQKDKMEALKDLFSENLGPISSIIFDEKLKDLNENANNFHADNIENLIKNLAQEIENKKERLNFITAANKIL</sequence>
<gene>
    <name evidence="3" type="ORF">EVJ48_01995</name>
</gene>
<accession>A0A520XGH7</accession>
<evidence type="ECO:0000313" key="4">
    <source>
        <dbReference type="Proteomes" id="UP000322454"/>
    </source>
</evidence>
<comment type="caution">
    <text evidence="3">The sequence shown here is derived from an EMBL/GenBank/DDBJ whole genome shotgun (WGS) entry which is preliminary data.</text>
</comment>
<reference evidence="3 4" key="1">
    <citation type="submission" date="2019-01" db="EMBL/GenBank/DDBJ databases">
        <title>Insights into ecological role of a new deltaproteobacterial order Candidatus Sinidesulfobacterales (Sva0485) by metagenomics and metatranscriptomics.</title>
        <authorList>
            <person name="Tan S."/>
            <person name="Liu J."/>
            <person name="Fang Y."/>
            <person name="Hedlund B."/>
            <person name="Lian Z.-H."/>
            <person name="Huang L.-Y."/>
            <person name="Li J.-T."/>
            <person name="Huang L.-N."/>
            <person name="Li W.-J."/>
            <person name="Jiang H.-C."/>
            <person name="Dong H.-L."/>
            <person name="Shu W.-S."/>
        </authorList>
    </citation>
    <scope>NUCLEOTIDE SEQUENCE [LARGE SCALE GENOMIC DNA]</scope>
    <source>
        <strain evidence="3">AP4</strain>
    </source>
</reference>
<name>A0A520XGH7_9DELT</name>
<proteinExistence type="predicted"/>
<evidence type="ECO:0000313" key="3">
    <source>
        <dbReference type="EMBL" id="RZV40290.1"/>
    </source>
</evidence>
<dbReference type="Proteomes" id="UP000322454">
    <property type="component" value="Unassembled WGS sequence"/>
</dbReference>
<evidence type="ECO:0000256" key="1">
    <source>
        <dbReference type="SAM" id="Coils"/>
    </source>
</evidence>
<feature type="coiled-coil region" evidence="1">
    <location>
        <begin position="209"/>
        <end position="236"/>
    </location>
</feature>
<dbReference type="EMBL" id="SHMQ01000002">
    <property type="protein sequence ID" value="RZV40290.1"/>
    <property type="molecule type" value="Genomic_DNA"/>
</dbReference>
<dbReference type="InterPro" id="IPR058395">
    <property type="entry name" value="DUF8082"/>
</dbReference>
<dbReference type="AlphaFoldDB" id="A0A520XGH7"/>
<organism evidence="3 4">
    <name type="scientific">Candidatus Acidulodesulfobacterium acidiphilum</name>
    <dbReference type="NCBI Taxonomy" id="2597224"/>
    <lineage>
        <taxon>Bacteria</taxon>
        <taxon>Deltaproteobacteria</taxon>
        <taxon>Candidatus Acidulodesulfobacterales</taxon>
        <taxon>Candidatus Acidulodesulfobacterium</taxon>
    </lineage>
</organism>
<dbReference type="Pfam" id="PF26309">
    <property type="entry name" value="DUF8082"/>
    <property type="match status" value="1"/>
</dbReference>
<keyword evidence="1" id="KW-0175">Coiled coil</keyword>